<feature type="transmembrane region" description="Helical" evidence="2">
    <location>
        <begin position="211"/>
        <end position="232"/>
    </location>
</feature>
<keyword evidence="1" id="KW-0175">Coiled coil</keyword>
<dbReference type="EMBL" id="KB603100">
    <property type="protein sequence ID" value="EMP24112.1"/>
    <property type="molecule type" value="Genomic_DNA"/>
</dbReference>
<feature type="transmembrane region" description="Helical" evidence="2">
    <location>
        <begin position="15"/>
        <end position="38"/>
    </location>
</feature>
<dbReference type="Proteomes" id="UP000031443">
    <property type="component" value="Unassembled WGS sequence"/>
</dbReference>
<keyword evidence="2" id="KW-0472">Membrane</keyword>
<reference evidence="4" key="1">
    <citation type="journal article" date="2013" name="Nat. Genet.">
        <title>The draft genomes of soft-shell turtle and green sea turtle yield insights into the development and evolution of the turtle-specific body plan.</title>
        <authorList>
            <person name="Wang Z."/>
            <person name="Pascual-Anaya J."/>
            <person name="Zadissa A."/>
            <person name="Li W."/>
            <person name="Niimura Y."/>
            <person name="Huang Z."/>
            <person name="Li C."/>
            <person name="White S."/>
            <person name="Xiong Z."/>
            <person name="Fang D."/>
            <person name="Wang B."/>
            <person name="Ming Y."/>
            <person name="Chen Y."/>
            <person name="Zheng Y."/>
            <person name="Kuraku S."/>
            <person name="Pignatelli M."/>
            <person name="Herrero J."/>
            <person name="Beal K."/>
            <person name="Nozawa M."/>
            <person name="Li Q."/>
            <person name="Wang J."/>
            <person name="Zhang H."/>
            <person name="Yu L."/>
            <person name="Shigenobu S."/>
            <person name="Wang J."/>
            <person name="Liu J."/>
            <person name="Flicek P."/>
            <person name="Searle S."/>
            <person name="Wang J."/>
            <person name="Kuratani S."/>
            <person name="Yin Y."/>
            <person name="Aken B."/>
            <person name="Zhang G."/>
            <person name="Irie N."/>
        </authorList>
    </citation>
    <scope>NUCLEOTIDE SEQUENCE [LARGE SCALE GENOMIC DNA]</scope>
</reference>
<evidence type="ECO:0000256" key="2">
    <source>
        <dbReference type="SAM" id="Phobius"/>
    </source>
</evidence>
<feature type="coiled-coil region" evidence="1">
    <location>
        <begin position="169"/>
        <end position="199"/>
    </location>
</feature>
<keyword evidence="2" id="KW-1133">Transmembrane helix</keyword>
<name>M7B754_CHEMY</name>
<dbReference type="Gene3D" id="1.10.287.1490">
    <property type="match status" value="1"/>
</dbReference>
<dbReference type="AlphaFoldDB" id="M7B754"/>
<proteinExistence type="predicted"/>
<sequence>MPPPKESVQPDRAKWLQAAGASVVILAAILITLTCCVVKCQGQLKTSDLDEKLANLEEDKGALEKQRDGARAEVTALRSELAGTNQTLWELRGRWDSCRSLTHNLHNNITALSNKITQLEARDAEQEAKEQGLQGEMPHDLQNNITALKDEITQLGSRDTEQGREQGEIVKLRQQLQEAQQHSDKLQAAIRQLKQQQLHSQKNQSSGGSSLRIPIVAGYLSLLALSLTRILLL</sequence>
<protein>
    <submittedName>
        <fullName evidence="3">Uncharacterized protein</fullName>
    </submittedName>
</protein>
<organism evidence="3 4">
    <name type="scientific">Chelonia mydas</name>
    <name type="common">Green sea-turtle</name>
    <name type="synonym">Chelonia agassizi</name>
    <dbReference type="NCBI Taxonomy" id="8469"/>
    <lineage>
        <taxon>Eukaryota</taxon>
        <taxon>Metazoa</taxon>
        <taxon>Chordata</taxon>
        <taxon>Craniata</taxon>
        <taxon>Vertebrata</taxon>
        <taxon>Euteleostomi</taxon>
        <taxon>Archelosauria</taxon>
        <taxon>Testudinata</taxon>
        <taxon>Testudines</taxon>
        <taxon>Cryptodira</taxon>
        <taxon>Durocryptodira</taxon>
        <taxon>Americhelydia</taxon>
        <taxon>Chelonioidea</taxon>
        <taxon>Cheloniidae</taxon>
        <taxon>Chelonia</taxon>
    </lineage>
</organism>
<evidence type="ECO:0000256" key="1">
    <source>
        <dbReference type="SAM" id="Coils"/>
    </source>
</evidence>
<accession>M7B754</accession>
<keyword evidence="2" id="KW-0812">Transmembrane</keyword>
<evidence type="ECO:0000313" key="3">
    <source>
        <dbReference type="EMBL" id="EMP24112.1"/>
    </source>
</evidence>
<keyword evidence="4" id="KW-1185">Reference proteome</keyword>
<evidence type="ECO:0000313" key="4">
    <source>
        <dbReference type="Proteomes" id="UP000031443"/>
    </source>
</evidence>
<feature type="coiled-coil region" evidence="1">
    <location>
        <begin position="46"/>
        <end position="129"/>
    </location>
</feature>
<gene>
    <name evidence="3" type="ORF">UY3_18749</name>
</gene>